<protein>
    <submittedName>
        <fullName evidence="2">Uncharacterized protein</fullName>
    </submittedName>
</protein>
<dbReference type="WBParaSite" id="nRc.2.0.1.t28190-RA">
    <property type="protein sequence ID" value="nRc.2.0.1.t28190-RA"/>
    <property type="gene ID" value="nRc.2.0.1.g28190"/>
</dbReference>
<reference evidence="2" key="1">
    <citation type="submission" date="2022-11" db="UniProtKB">
        <authorList>
            <consortium name="WormBaseParasite"/>
        </authorList>
    </citation>
    <scope>IDENTIFICATION</scope>
</reference>
<evidence type="ECO:0000313" key="1">
    <source>
        <dbReference type="Proteomes" id="UP000887565"/>
    </source>
</evidence>
<dbReference type="Proteomes" id="UP000887565">
    <property type="component" value="Unplaced"/>
</dbReference>
<dbReference type="AlphaFoldDB" id="A0A915JPQ2"/>
<organism evidence="1 2">
    <name type="scientific">Romanomermis culicivorax</name>
    <name type="common">Nematode worm</name>
    <dbReference type="NCBI Taxonomy" id="13658"/>
    <lineage>
        <taxon>Eukaryota</taxon>
        <taxon>Metazoa</taxon>
        <taxon>Ecdysozoa</taxon>
        <taxon>Nematoda</taxon>
        <taxon>Enoplea</taxon>
        <taxon>Dorylaimia</taxon>
        <taxon>Mermithida</taxon>
        <taxon>Mermithoidea</taxon>
        <taxon>Mermithidae</taxon>
        <taxon>Romanomermis</taxon>
    </lineage>
</organism>
<evidence type="ECO:0000313" key="2">
    <source>
        <dbReference type="WBParaSite" id="nRc.2.0.1.t28190-RA"/>
    </source>
</evidence>
<keyword evidence="1" id="KW-1185">Reference proteome</keyword>
<accession>A0A915JPQ2</accession>
<name>A0A915JPQ2_ROMCU</name>
<proteinExistence type="predicted"/>
<sequence length="170" mass="19627">MLTNFWSKSSGYSFKKPYRFTQTSQLLSLESKSMITPTRRICLDAGSNFKSKLGNKLTPGLSQNFDAPALVFGHGSTGVQFDDMAHAHYVTVFRERDMVWSSGLARYRKAFVTRCSKRVHNRTRFVTARNNKGPFPQKTRYRKKYSFLLNSNENSAMDKPYLKTQIQMEI</sequence>